<gene>
    <name evidence="2" type="ORF">A5760_16385</name>
</gene>
<evidence type="ECO:0000313" key="2">
    <source>
        <dbReference type="EMBL" id="OBB81507.1"/>
    </source>
</evidence>
<dbReference type="Proteomes" id="UP000091914">
    <property type="component" value="Unassembled WGS sequence"/>
</dbReference>
<name>A0A1A0VE26_9MYCO</name>
<dbReference type="Gene3D" id="3.90.180.10">
    <property type="entry name" value="Medium-chain alcohol dehydrogenases, catalytic domain"/>
    <property type="match status" value="1"/>
</dbReference>
<feature type="domain" description="Enoyl reductase (ER)" evidence="1">
    <location>
        <begin position="6"/>
        <end position="336"/>
    </location>
</feature>
<dbReference type="PANTHER" id="PTHR45348:SF2">
    <property type="entry name" value="ZINC-TYPE ALCOHOL DEHYDROGENASE-LIKE PROTEIN C2E1P3.01"/>
    <property type="match status" value="1"/>
</dbReference>
<protein>
    <recommendedName>
        <fullName evidence="1">Enoyl reductase (ER) domain-containing protein</fullName>
    </recommendedName>
</protein>
<dbReference type="AlphaFoldDB" id="A0A1A0VE26"/>
<dbReference type="InterPro" id="IPR036291">
    <property type="entry name" value="NAD(P)-bd_dom_sf"/>
</dbReference>
<reference evidence="2 3" key="1">
    <citation type="submission" date="2016-06" db="EMBL/GenBank/DDBJ databases">
        <authorList>
            <person name="Kjaerup R.B."/>
            <person name="Dalgaard T.S."/>
            <person name="Juul-Madsen H.R."/>
        </authorList>
    </citation>
    <scope>NUCLEOTIDE SEQUENCE [LARGE SCALE GENOMIC DNA]</scope>
    <source>
        <strain evidence="2 3">852002-51834_SCH5396731</strain>
    </source>
</reference>
<dbReference type="InterPro" id="IPR013154">
    <property type="entry name" value="ADH-like_N"/>
</dbReference>
<dbReference type="PANTHER" id="PTHR45348">
    <property type="entry name" value="HYPOTHETICAL OXIDOREDUCTASE (EUROFUNG)"/>
    <property type="match status" value="1"/>
</dbReference>
<comment type="caution">
    <text evidence="2">The sequence shown here is derived from an EMBL/GenBank/DDBJ whole genome shotgun (WGS) entry which is preliminary data.</text>
</comment>
<dbReference type="InterPro" id="IPR047122">
    <property type="entry name" value="Trans-enoyl_RdTase-like"/>
</dbReference>
<dbReference type="Gene3D" id="3.40.50.720">
    <property type="entry name" value="NAD(P)-binding Rossmann-like Domain"/>
    <property type="match status" value="1"/>
</dbReference>
<organism evidence="2 3">
    <name type="scientific">Mycobacterium colombiense</name>
    <dbReference type="NCBI Taxonomy" id="339268"/>
    <lineage>
        <taxon>Bacteria</taxon>
        <taxon>Bacillati</taxon>
        <taxon>Actinomycetota</taxon>
        <taxon>Actinomycetes</taxon>
        <taxon>Mycobacteriales</taxon>
        <taxon>Mycobacteriaceae</taxon>
        <taxon>Mycobacterium</taxon>
        <taxon>Mycobacterium avium complex (MAC)</taxon>
    </lineage>
</organism>
<dbReference type="SMART" id="SM00829">
    <property type="entry name" value="PKS_ER"/>
    <property type="match status" value="1"/>
</dbReference>
<dbReference type="InterPro" id="IPR020843">
    <property type="entry name" value="ER"/>
</dbReference>
<evidence type="ECO:0000313" key="3">
    <source>
        <dbReference type="Proteomes" id="UP000091914"/>
    </source>
</evidence>
<accession>A0A1A0VE26</accession>
<proteinExistence type="predicted"/>
<evidence type="ECO:0000259" key="1">
    <source>
        <dbReference type="SMART" id="SM00829"/>
    </source>
</evidence>
<dbReference type="CDD" id="cd08249">
    <property type="entry name" value="enoyl_reductase_like"/>
    <property type="match status" value="1"/>
</dbReference>
<dbReference type="GO" id="GO:0016651">
    <property type="term" value="F:oxidoreductase activity, acting on NAD(P)H"/>
    <property type="evidence" value="ECO:0007669"/>
    <property type="project" value="InterPro"/>
</dbReference>
<dbReference type="InterPro" id="IPR011032">
    <property type="entry name" value="GroES-like_sf"/>
</dbReference>
<dbReference type="SUPFAM" id="SSF50129">
    <property type="entry name" value="GroES-like"/>
    <property type="match status" value="1"/>
</dbReference>
<sequence>MALWLTTPDTVDFQLGPAPYTPPSAHEIVVRQRATAVNFIDAITGPALREILPWLTYPAVVGSDVAGDVVEIGAGVTRFAVGDRVVGHAMGIEESRNRAAEGAFQRYVVLMESMTAAIPDSLSFADAAVFPMSISTAATGLFQHDHLALAMPTPKPVDQRATVLVWGGSSSVGSNAIQLARHAGYKVITTCSPRNFNYVKFLGAAEAFDYNTSTVVNMIVEAIDAHLLAGTLAIGTGALDKAVEIASRTAGSKRVAHVLPGETTRHGDVVVTGIWGNSLKDNEVGSAIYNDFLPHGLASRTYRSAPPTRIVGDGLAAIPQALLQLQGGVSAAKLVVTV</sequence>
<dbReference type="Pfam" id="PF08240">
    <property type="entry name" value="ADH_N"/>
    <property type="match status" value="1"/>
</dbReference>
<dbReference type="SUPFAM" id="SSF51735">
    <property type="entry name" value="NAD(P)-binding Rossmann-fold domains"/>
    <property type="match status" value="1"/>
</dbReference>
<dbReference type="EMBL" id="LZSX01000077">
    <property type="protein sequence ID" value="OBB81507.1"/>
    <property type="molecule type" value="Genomic_DNA"/>
</dbReference>